<reference evidence="1 2" key="1">
    <citation type="journal article" date="2022" name="Nat. Ecol. Evol.">
        <title>A masculinizing supergene underlies an exaggerated male reproductive morph in a spider.</title>
        <authorList>
            <person name="Hendrickx F."/>
            <person name="De Corte Z."/>
            <person name="Sonet G."/>
            <person name="Van Belleghem S.M."/>
            <person name="Kostlbacher S."/>
            <person name="Vangestel C."/>
        </authorList>
    </citation>
    <scope>NUCLEOTIDE SEQUENCE [LARGE SCALE GENOMIC DNA]</scope>
    <source>
        <strain evidence="1">W744_W776</strain>
    </source>
</reference>
<gene>
    <name evidence="1" type="ORF">JTE90_006367</name>
</gene>
<proteinExistence type="predicted"/>
<keyword evidence="2" id="KW-1185">Reference proteome</keyword>
<dbReference type="AlphaFoldDB" id="A0AAV6VW30"/>
<evidence type="ECO:0000313" key="1">
    <source>
        <dbReference type="EMBL" id="KAG8200785.1"/>
    </source>
</evidence>
<comment type="caution">
    <text evidence="1">The sequence shown here is derived from an EMBL/GenBank/DDBJ whole genome shotgun (WGS) entry which is preliminary data.</text>
</comment>
<dbReference type="Proteomes" id="UP000827092">
    <property type="component" value="Unassembled WGS sequence"/>
</dbReference>
<accession>A0AAV6VW30</accession>
<name>A0AAV6VW30_9ARAC</name>
<sequence length="108" mass="12304">MKGRGNIGEMVAKKNQKPPIAEWLLSHSFTVLQYDDFHQAHRKRLAEPVFGPYNCSLPNDFERDRLRSTATACHTQPYQAIERSSLRFLSFEYSILSGGDEKVDATGE</sequence>
<protein>
    <submittedName>
        <fullName evidence="1">Uncharacterized protein</fullName>
    </submittedName>
</protein>
<organism evidence="1 2">
    <name type="scientific">Oedothorax gibbosus</name>
    <dbReference type="NCBI Taxonomy" id="931172"/>
    <lineage>
        <taxon>Eukaryota</taxon>
        <taxon>Metazoa</taxon>
        <taxon>Ecdysozoa</taxon>
        <taxon>Arthropoda</taxon>
        <taxon>Chelicerata</taxon>
        <taxon>Arachnida</taxon>
        <taxon>Araneae</taxon>
        <taxon>Araneomorphae</taxon>
        <taxon>Entelegynae</taxon>
        <taxon>Araneoidea</taxon>
        <taxon>Linyphiidae</taxon>
        <taxon>Erigoninae</taxon>
        <taxon>Oedothorax</taxon>
    </lineage>
</organism>
<evidence type="ECO:0000313" key="2">
    <source>
        <dbReference type="Proteomes" id="UP000827092"/>
    </source>
</evidence>
<dbReference type="EMBL" id="JAFNEN010000013">
    <property type="protein sequence ID" value="KAG8200785.1"/>
    <property type="molecule type" value="Genomic_DNA"/>
</dbReference>